<evidence type="ECO:0000313" key="5">
    <source>
        <dbReference type="EMBL" id="KUI20512.1"/>
    </source>
</evidence>
<dbReference type="SUPFAM" id="SSF56601">
    <property type="entry name" value="beta-lactamase/transpeptidase-like"/>
    <property type="match status" value="1"/>
</dbReference>
<dbReference type="PROSITE" id="PS51257">
    <property type="entry name" value="PROKAR_LIPOPROTEIN"/>
    <property type="match status" value="1"/>
</dbReference>
<feature type="domain" description="Beta-lactamase-related" evidence="4">
    <location>
        <begin position="63"/>
        <end position="478"/>
    </location>
</feature>
<name>A0A101AD12_9MYCO</name>
<dbReference type="PANTHER" id="PTHR43283">
    <property type="entry name" value="BETA-LACTAMASE-RELATED"/>
    <property type="match status" value="1"/>
</dbReference>
<dbReference type="Proteomes" id="UP000053707">
    <property type="component" value="Unassembled WGS sequence"/>
</dbReference>
<keyword evidence="1 5" id="KW-0378">Hydrolase</keyword>
<gene>
    <name evidence="5" type="ORF">AU192_16485</name>
</gene>
<organism evidence="5 6">
    <name type="scientific">Mycobacterium lehmannii</name>
    <dbReference type="NCBI Taxonomy" id="2048550"/>
    <lineage>
        <taxon>Bacteria</taxon>
        <taxon>Bacillati</taxon>
        <taxon>Actinomycetota</taxon>
        <taxon>Actinomycetes</taxon>
        <taxon>Mycobacteriales</taxon>
        <taxon>Mycobacteriaceae</taxon>
        <taxon>Mycobacterium</taxon>
    </lineage>
</organism>
<sequence>MHGKRSLSRWLSIVTVVLALTASAACGGGIDHPPADSGARATPPPPSAAPPTPAIAAPGLPPVDELINTAIAAHELPGAVVAVGHRGELVVHHAYGSRKLAGEPGLDGTPAPAESMTEDTIFDVASLTKSLATATAVMQLYEQNKVGLDEPVQNYLPAFNSARDPQRAQVTLRMLLTHTSGIAGDIDLRDPWGLAAADSAQGIRRALATPLQFVPGEVFRYSDINFILLGALIEEVTGESEDVYVQRNVFAPLGMKDTRYLPPAKACGPHKIRGAAVAWAPTSEAPAPTACPDGAWNTDVLARIAPTALDEEGRAQPGANPDLDFPLRGTVHDPTARRMGGVAGHAGVFSTARDIGIFAQALLDRLAGRPSAFPLTQETLRLMTTPQQPGHSPGQVEAANEAVREAIAAAPNPNPLLAPNYPAIPGQNLRGLGWDIDTGHSRPRGLLFPVGSFGHTGFTGTSMWMDPASDTYVILLTNVIHIRGSRPLSNLQGELATVTARALDLYTDTQPAPKPR</sequence>
<dbReference type="InterPro" id="IPR012338">
    <property type="entry name" value="Beta-lactam/transpept-like"/>
</dbReference>
<dbReference type="AlphaFoldDB" id="A0A101AD12"/>
<feature type="compositionally biased region" description="Pro residues" evidence="2">
    <location>
        <begin position="42"/>
        <end position="53"/>
    </location>
</feature>
<dbReference type="InterPro" id="IPR050789">
    <property type="entry name" value="Diverse_Enzym_Activities"/>
</dbReference>
<feature type="chain" id="PRO_5007092721" evidence="3">
    <location>
        <begin position="25"/>
        <end position="516"/>
    </location>
</feature>
<dbReference type="InterPro" id="IPR001466">
    <property type="entry name" value="Beta-lactam-related"/>
</dbReference>
<evidence type="ECO:0000259" key="4">
    <source>
        <dbReference type="Pfam" id="PF00144"/>
    </source>
</evidence>
<proteinExistence type="predicted"/>
<evidence type="ECO:0000313" key="6">
    <source>
        <dbReference type="Proteomes" id="UP000053707"/>
    </source>
</evidence>
<protein>
    <submittedName>
        <fullName evidence="5">Serine hydrolase</fullName>
    </submittedName>
</protein>
<feature type="region of interest" description="Disordered" evidence="2">
    <location>
        <begin position="31"/>
        <end position="54"/>
    </location>
</feature>
<reference evidence="5 6" key="1">
    <citation type="submission" date="2016-01" db="EMBL/GenBank/DDBJ databases">
        <authorList>
            <consortium name="TB Trials Study Group"/>
            <person name="Sutton G."/>
            <person name="Brinkac L."/>
            <person name="Sanka R."/>
            <person name="Adams M."/>
            <person name="Lau E.L."/>
            <person name="Macaden R."/>
            <person name="Grewal H.M.S."/>
        </authorList>
    </citation>
    <scope>NUCLEOTIDE SEQUENCE [LARGE SCALE GENOMIC DNA]</scope>
    <source>
        <strain evidence="5 6">IS-1744</strain>
    </source>
</reference>
<dbReference type="PANTHER" id="PTHR43283:SF11">
    <property type="entry name" value="BETA-LACTAMASE-RELATED DOMAIN-CONTAINING PROTEIN"/>
    <property type="match status" value="1"/>
</dbReference>
<dbReference type="EMBL" id="LQIR01000003">
    <property type="protein sequence ID" value="KUI20512.1"/>
    <property type="molecule type" value="Genomic_DNA"/>
</dbReference>
<accession>A0A101AD12</accession>
<evidence type="ECO:0000256" key="1">
    <source>
        <dbReference type="ARBA" id="ARBA00022801"/>
    </source>
</evidence>
<feature type="signal peptide" evidence="3">
    <location>
        <begin position="1"/>
        <end position="24"/>
    </location>
</feature>
<evidence type="ECO:0000256" key="3">
    <source>
        <dbReference type="SAM" id="SignalP"/>
    </source>
</evidence>
<dbReference type="GO" id="GO:0016787">
    <property type="term" value="F:hydrolase activity"/>
    <property type="evidence" value="ECO:0007669"/>
    <property type="project" value="UniProtKB-KW"/>
</dbReference>
<keyword evidence="3" id="KW-0732">Signal</keyword>
<dbReference type="Pfam" id="PF00144">
    <property type="entry name" value="Beta-lactamase"/>
    <property type="match status" value="1"/>
</dbReference>
<keyword evidence="6" id="KW-1185">Reference proteome</keyword>
<dbReference type="Gene3D" id="3.40.710.10">
    <property type="entry name" value="DD-peptidase/beta-lactamase superfamily"/>
    <property type="match status" value="1"/>
</dbReference>
<evidence type="ECO:0000256" key="2">
    <source>
        <dbReference type="SAM" id="MobiDB-lite"/>
    </source>
</evidence>
<comment type="caution">
    <text evidence="5">The sequence shown here is derived from an EMBL/GenBank/DDBJ whole genome shotgun (WGS) entry which is preliminary data.</text>
</comment>